<dbReference type="PANTHER" id="PTHR19856:SF0">
    <property type="entry name" value="WD REPEAT-CONTAINING PROTEIN 1"/>
    <property type="match status" value="1"/>
</dbReference>
<evidence type="ECO:0000256" key="4">
    <source>
        <dbReference type="PROSITE-ProRule" id="PRU00221"/>
    </source>
</evidence>
<proteinExistence type="inferred from homology"/>
<dbReference type="InterPro" id="IPR001680">
    <property type="entry name" value="WD40_rpt"/>
</dbReference>
<dbReference type="PROSITE" id="PS50294">
    <property type="entry name" value="WD_REPEATS_REGION"/>
    <property type="match status" value="1"/>
</dbReference>
<keyword evidence="1 4" id="KW-0853">WD repeat</keyword>
<dbReference type="Pfam" id="PF00400">
    <property type="entry name" value="WD40"/>
    <property type="match status" value="1"/>
</dbReference>
<dbReference type="InterPro" id="IPR019775">
    <property type="entry name" value="WD40_repeat_CS"/>
</dbReference>
<dbReference type="AlphaFoldDB" id="A0A2G9TC07"/>
<dbReference type="PROSITE" id="PS00678">
    <property type="entry name" value="WD_REPEATS_1"/>
    <property type="match status" value="1"/>
</dbReference>
<dbReference type="Gene3D" id="2.130.10.10">
    <property type="entry name" value="YVTN repeat-like/Quinoprotein amine dehydrogenase"/>
    <property type="match status" value="1"/>
</dbReference>
<dbReference type="PANTHER" id="PTHR19856">
    <property type="entry name" value="WD-REPEATCONTAINING PROTEIN WDR1"/>
    <property type="match status" value="1"/>
</dbReference>
<dbReference type="EMBL" id="KZ390932">
    <property type="protein sequence ID" value="PIO54920.1"/>
    <property type="molecule type" value="Genomic_DNA"/>
</dbReference>
<organism evidence="5 6">
    <name type="scientific">Teladorsagia circumcincta</name>
    <name type="common">Brown stomach worm</name>
    <name type="synonym">Ostertagia circumcincta</name>
    <dbReference type="NCBI Taxonomy" id="45464"/>
    <lineage>
        <taxon>Eukaryota</taxon>
        <taxon>Metazoa</taxon>
        <taxon>Ecdysozoa</taxon>
        <taxon>Nematoda</taxon>
        <taxon>Chromadorea</taxon>
        <taxon>Rhabditida</taxon>
        <taxon>Rhabditina</taxon>
        <taxon>Rhabditomorpha</taxon>
        <taxon>Strongyloidea</taxon>
        <taxon>Trichostrongylidae</taxon>
        <taxon>Teladorsagia</taxon>
    </lineage>
</organism>
<feature type="non-terminal residue" evidence="5">
    <location>
        <position position="88"/>
    </location>
</feature>
<dbReference type="SUPFAM" id="SSF50978">
    <property type="entry name" value="WD40 repeat-like"/>
    <property type="match status" value="1"/>
</dbReference>
<name>A0A2G9TC07_TELCI</name>
<feature type="repeat" description="WD" evidence="4">
    <location>
        <begin position="49"/>
        <end position="88"/>
    </location>
</feature>
<dbReference type="GO" id="GO:0030042">
    <property type="term" value="P:actin filament depolymerization"/>
    <property type="evidence" value="ECO:0007669"/>
    <property type="project" value="TreeGrafter"/>
</dbReference>
<dbReference type="OrthoDB" id="2306at2759"/>
<dbReference type="PROSITE" id="PS50082">
    <property type="entry name" value="WD_REPEATS_2"/>
    <property type="match status" value="1"/>
</dbReference>
<keyword evidence="2" id="KW-0677">Repeat</keyword>
<dbReference type="Proteomes" id="UP000230423">
    <property type="component" value="Unassembled WGS sequence"/>
</dbReference>
<feature type="non-terminal residue" evidence="5">
    <location>
        <position position="1"/>
    </location>
</feature>
<reference evidence="5 6" key="1">
    <citation type="submission" date="2015-09" db="EMBL/GenBank/DDBJ databases">
        <title>Draft genome of the parasitic nematode Teladorsagia circumcincta isolate WARC Sus (inbred).</title>
        <authorList>
            <person name="Mitreva M."/>
        </authorList>
    </citation>
    <scope>NUCLEOTIDE SEQUENCE [LARGE SCALE GENOMIC DNA]</scope>
    <source>
        <strain evidence="5 6">S</strain>
    </source>
</reference>
<dbReference type="GO" id="GO:0051015">
    <property type="term" value="F:actin filament binding"/>
    <property type="evidence" value="ECO:0007669"/>
    <property type="project" value="TreeGrafter"/>
</dbReference>
<dbReference type="InterPro" id="IPR015943">
    <property type="entry name" value="WD40/YVTN_repeat-like_dom_sf"/>
</dbReference>
<evidence type="ECO:0000313" key="6">
    <source>
        <dbReference type="Proteomes" id="UP000230423"/>
    </source>
</evidence>
<keyword evidence="6" id="KW-1185">Reference proteome</keyword>
<evidence type="ECO:0000256" key="2">
    <source>
        <dbReference type="ARBA" id="ARBA00022737"/>
    </source>
</evidence>
<comment type="similarity">
    <text evidence="3">Belongs to the WD repeat AIP1 family.</text>
</comment>
<dbReference type="GO" id="GO:0045214">
    <property type="term" value="P:sarcomere organization"/>
    <property type="evidence" value="ECO:0007669"/>
    <property type="project" value="TreeGrafter"/>
</dbReference>
<sequence length="88" mass="9366">RPFRLVSGSEDNTVAIFEGPPFKFKTVVLFEGIEGTKTGELVDDSVKGGAAHSGSVFGLAWSPCGQRIATASGDKTVKIWNVPERALE</sequence>
<evidence type="ECO:0000256" key="1">
    <source>
        <dbReference type="ARBA" id="ARBA00022574"/>
    </source>
</evidence>
<dbReference type="InterPro" id="IPR036322">
    <property type="entry name" value="WD40_repeat_dom_sf"/>
</dbReference>
<dbReference type="GO" id="GO:0040011">
    <property type="term" value="P:locomotion"/>
    <property type="evidence" value="ECO:0007669"/>
    <property type="project" value="TreeGrafter"/>
</dbReference>
<accession>A0A2G9TC07</accession>
<gene>
    <name evidence="5" type="ORF">TELCIR_23705</name>
</gene>
<protein>
    <submittedName>
        <fullName evidence="5">WD domain, G-beta repeat protein</fullName>
    </submittedName>
</protein>
<evidence type="ECO:0000256" key="3">
    <source>
        <dbReference type="ARBA" id="ARBA00038366"/>
    </source>
</evidence>
<evidence type="ECO:0000313" key="5">
    <source>
        <dbReference type="EMBL" id="PIO54920.1"/>
    </source>
</evidence>
<dbReference type="SMART" id="SM00320">
    <property type="entry name" value="WD40"/>
    <property type="match status" value="1"/>
</dbReference>
<dbReference type="GO" id="GO:0030864">
    <property type="term" value="C:cortical actin cytoskeleton"/>
    <property type="evidence" value="ECO:0007669"/>
    <property type="project" value="TreeGrafter"/>
</dbReference>